<proteinExistence type="predicted"/>
<comment type="caution">
    <text evidence="1">The sequence shown here is derived from an EMBL/GenBank/DDBJ whole genome shotgun (WGS) entry which is preliminary data.</text>
</comment>
<accession>A0AAV5AUG6</accession>
<evidence type="ECO:0000313" key="2">
    <source>
        <dbReference type="Proteomes" id="UP001050691"/>
    </source>
</evidence>
<dbReference type="EMBL" id="BPWL01000018">
    <property type="protein sequence ID" value="GJJ16288.1"/>
    <property type="molecule type" value="Genomic_DNA"/>
</dbReference>
<reference evidence="1" key="1">
    <citation type="submission" date="2021-10" db="EMBL/GenBank/DDBJ databases">
        <title>De novo Genome Assembly of Clathrus columnatus (Basidiomycota, Fungi) Using Illumina and Nanopore Sequence Data.</title>
        <authorList>
            <person name="Ogiso-Tanaka E."/>
            <person name="Itagaki H."/>
            <person name="Hosoya T."/>
            <person name="Hosaka K."/>
        </authorList>
    </citation>
    <scope>NUCLEOTIDE SEQUENCE</scope>
    <source>
        <strain evidence="1">MO-923</strain>
    </source>
</reference>
<sequence>MAVSQSNLPTIIELQCEQLPNSNPAHQISLPRSLSRPLFCAITPETIAAIDPVLSGVPLGYILYNLKDIGPKLSEGAKATQAIPPTGPLHSEMLVKFNNTDLEPPTHILAVHSKQQNGLFTLYPVHALVVSTGCAHLPLLPDSPAIPPGAAMPELTLPVVSLSIPSPSMFQPILNYLYMRQNDVILDVLLPIEDNEVDPFIEMSKKQAEQFSVKELLINARKIWGLWANASALGIFDDHLFTTMEIAWEICIGALNISLDKPLDSGVDVPPED</sequence>
<protein>
    <submittedName>
        <fullName evidence="1">Uncharacterized protein</fullName>
    </submittedName>
</protein>
<dbReference type="Proteomes" id="UP001050691">
    <property type="component" value="Unassembled WGS sequence"/>
</dbReference>
<dbReference type="AlphaFoldDB" id="A0AAV5AUG6"/>
<name>A0AAV5AUG6_9AGAM</name>
<evidence type="ECO:0000313" key="1">
    <source>
        <dbReference type="EMBL" id="GJJ16288.1"/>
    </source>
</evidence>
<organism evidence="1 2">
    <name type="scientific">Clathrus columnatus</name>
    <dbReference type="NCBI Taxonomy" id="1419009"/>
    <lineage>
        <taxon>Eukaryota</taxon>
        <taxon>Fungi</taxon>
        <taxon>Dikarya</taxon>
        <taxon>Basidiomycota</taxon>
        <taxon>Agaricomycotina</taxon>
        <taxon>Agaricomycetes</taxon>
        <taxon>Phallomycetidae</taxon>
        <taxon>Phallales</taxon>
        <taxon>Clathraceae</taxon>
        <taxon>Clathrus</taxon>
    </lineage>
</organism>
<gene>
    <name evidence="1" type="ORF">Clacol_010584</name>
</gene>
<keyword evidence="2" id="KW-1185">Reference proteome</keyword>